<sequence>MIRPGTCTPPKMHSNGRNLGTVTPPLLRSSFGDETLGDSWVDMSQNAALSSSNHSMHTAGIITPPVYAVSEEYLKLLRDAQRESNQSSALVSLASSRRDSLHGSTTFLVIGSGIGAVVRMSNHQIGPGMEIEAFTETGTQHQECQGRQAVIVLQGSPVHVDAYEHTVGVHWRFVWSVAESSQIAVAESSQQVPGDGGADVRHGKGEVSTVFFLSFSSRVE</sequence>
<dbReference type="GO" id="GO:0042802">
    <property type="term" value="F:identical protein binding"/>
    <property type="evidence" value="ECO:0007669"/>
    <property type="project" value="UniProtKB-ARBA"/>
</dbReference>
<evidence type="ECO:0000256" key="7">
    <source>
        <dbReference type="ARBA" id="ARBA00023128"/>
    </source>
</evidence>
<evidence type="ECO:0000256" key="8">
    <source>
        <dbReference type="ARBA" id="ARBA00023136"/>
    </source>
</evidence>
<dbReference type="EMBL" id="CAJPEX010005732">
    <property type="protein sequence ID" value="CAG0923775.1"/>
    <property type="molecule type" value="Genomic_DNA"/>
</dbReference>
<evidence type="ECO:0000313" key="11">
    <source>
        <dbReference type="Proteomes" id="UP000678499"/>
    </source>
</evidence>
<evidence type="ECO:0000256" key="1">
    <source>
        <dbReference type="ARBA" id="ARBA00004167"/>
    </source>
</evidence>
<keyword evidence="6" id="KW-1133">Transmembrane helix</keyword>
<accession>A0A7R9BXT2</accession>
<name>A0A7R9BXT2_9CRUS</name>
<evidence type="ECO:0000256" key="2">
    <source>
        <dbReference type="ARBA" id="ARBA00004325"/>
    </source>
</evidence>
<evidence type="ECO:0000256" key="3">
    <source>
        <dbReference type="ARBA" id="ARBA00007710"/>
    </source>
</evidence>
<evidence type="ECO:0000313" key="10">
    <source>
        <dbReference type="EMBL" id="CAD7283623.1"/>
    </source>
</evidence>
<protein>
    <submittedName>
        <fullName evidence="10">Uncharacterized protein</fullName>
    </submittedName>
</protein>
<evidence type="ECO:0000256" key="5">
    <source>
        <dbReference type="ARBA" id="ARBA00022703"/>
    </source>
</evidence>
<evidence type="ECO:0000256" key="9">
    <source>
        <dbReference type="SAM" id="MobiDB-lite"/>
    </source>
</evidence>
<reference evidence="10" key="1">
    <citation type="submission" date="2020-11" db="EMBL/GenBank/DDBJ databases">
        <authorList>
            <person name="Tran Van P."/>
        </authorList>
    </citation>
    <scope>NUCLEOTIDE SEQUENCE</scope>
</reference>
<dbReference type="GO" id="GO:0043065">
    <property type="term" value="P:positive regulation of apoptotic process"/>
    <property type="evidence" value="ECO:0007669"/>
    <property type="project" value="InterPro"/>
</dbReference>
<dbReference type="GO" id="GO:0031966">
    <property type="term" value="C:mitochondrial membrane"/>
    <property type="evidence" value="ECO:0007669"/>
    <property type="project" value="UniProtKB-SubCell"/>
</dbReference>
<comment type="subcellular location">
    <subcellularLocation>
        <location evidence="1">Membrane</location>
        <topology evidence="1">Single-pass membrane protein</topology>
    </subcellularLocation>
    <subcellularLocation>
        <location evidence="2">Mitochondrion membrane</location>
    </subcellularLocation>
</comment>
<keyword evidence="4" id="KW-0812">Transmembrane</keyword>
<keyword evidence="8" id="KW-0472">Membrane</keyword>
<dbReference type="AlphaFoldDB" id="A0A7R9BXT2"/>
<dbReference type="EMBL" id="OA887769">
    <property type="protein sequence ID" value="CAD7283623.1"/>
    <property type="molecule type" value="Genomic_DNA"/>
</dbReference>
<evidence type="ECO:0000256" key="4">
    <source>
        <dbReference type="ARBA" id="ARBA00022692"/>
    </source>
</evidence>
<organism evidence="10">
    <name type="scientific">Notodromas monacha</name>
    <dbReference type="NCBI Taxonomy" id="399045"/>
    <lineage>
        <taxon>Eukaryota</taxon>
        <taxon>Metazoa</taxon>
        <taxon>Ecdysozoa</taxon>
        <taxon>Arthropoda</taxon>
        <taxon>Crustacea</taxon>
        <taxon>Oligostraca</taxon>
        <taxon>Ostracoda</taxon>
        <taxon>Podocopa</taxon>
        <taxon>Podocopida</taxon>
        <taxon>Cypridocopina</taxon>
        <taxon>Cypridoidea</taxon>
        <taxon>Cyprididae</taxon>
        <taxon>Notodromas</taxon>
    </lineage>
</organism>
<keyword evidence="5" id="KW-0053">Apoptosis</keyword>
<feature type="region of interest" description="Disordered" evidence="9">
    <location>
        <begin position="1"/>
        <end position="25"/>
    </location>
</feature>
<dbReference type="Pfam" id="PF06553">
    <property type="entry name" value="BNIP3"/>
    <property type="match status" value="1"/>
</dbReference>
<dbReference type="OrthoDB" id="5857140at2759"/>
<dbReference type="Proteomes" id="UP000678499">
    <property type="component" value="Unassembled WGS sequence"/>
</dbReference>
<keyword evidence="7" id="KW-0496">Mitochondrion</keyword>
<proteinExistence type="inferred from homology"/>
<dbReference type="InterPro" id="IPR010548">
    <property type="entry name" value="BNIP3"/>
</dbReference>
<dbReference type="GO" id="GO:0006915">
    <property type="term" value="P:apoptotic process"/>
    <property type="evidence" value="ECO:0007669"/>
    <property type="project" value="UniProtKB-KW"/>
</dbReference>
<keyword evidence="11" id="KW-1185">Reference proteome</keyword>
<gene>
    <name evidence="10" type="ORF">NMOB1V02_LOCUS11236</name>
</gene>
<comment type="similarity">
    <text evidence="3">Belongs to the NIP3 family.</text>
</comment>
<evidence type="ECO:0000256" key="6">
    <source>
        <dbReference type="ARBA" id="ARBA00022989"/>
    </source>
</evidence>